<gene>
    <name evidence="1" type="ordered locus">Bcell_1860</name>
</gene>
<evidence type="ECO:0000313" key="2">
    <source>
        <dbReference type="Proteomes" id="UP000001401"/>
    </source>
</evidence>
<keyword evidence="2" id="KW-1185">Reference proteome</keyword>
<proteinExistence type="predicted"/>
<protein>
    <recommendedName>
        <fullName evidence="3">ABC transporter periplasmic binding protein yphF</fullName>
    </recommendedName>
</protein>
<dbReference type="STRING" id="649639.Bcell_1860"/>
<dbReference type="OrthoDB" id="2449131at2"/>
<dbReference type="eggNOG" id="ENOG502Z8XG">
    <property type="taxonomic scope" value="Bacteria"/>
</dbReference>
<dbReference type="Proteomes" id="UP000001401">
    <property type="component" value="Chromosome"/>
</dbReference>
<dbReference type="PROSITE" id="PS51257">
    <property type="entry name" value="PROKAR_LIPOPROTEIN"/>
    <property type="match status" value="1"/>
</dbReference>
<reference evidence="1 2" key="1">
    <citation type="submission" date="2010-12" db="EMBL/GenBank/DDBJ databases">
        <title>Complete sequence of Bacillus cellulosilyticus DSM 2522.</title>
        <authorList>
            <consortium name="US DOE Joint Genome Institute"/>
            <person name="Lucas S."/>
            <person name="Copeland A."/>
            <person name="Lapidus A."/>
            <person name="Cheng J.-F."/>
            <person name="Bruce D."/>
            <person name="Goodwin L."/>
            <person name="Pitluck S."/>
            <person name="Chertkov O."/>
            <person name="Detter J.C."/>
            <person name="Han C."/>
            <person name="Tapia R."/>
            <person name="Land M."/>
            <person name="Hauser L."/>
            <person name="Jeffries C."/>
            <person name="Kyrpides N."/>
            <person name="Ivanova N."/>
            <person name="Mikhailova N."/>
            <person name="Brumm P."/>
            <person name="Mead D."/>
            <person name="Woyke T."/>
        </authorList>
    </citation>
    <scope>NUCLEOTIDE SEQUENCE [LARGE SCALE GENOMIC DNA]</scope>
    <source>
        <strain evidence="2">ATCC 21833 / DSM 2522 / FERM P-1141 / JCM 9156 / N-4</strain>
    </source>
</reference>
<accession>E6TZE8</accession>
<evidence type="ECO:0008006" key="3">
    <source>
        <dbReference type="Google" id="ProtNLM"/>
    </source>
</evidence>
<dbReference type="RefSeq" id="WP_013488458.1">
    <property type="nucleotide sequence ID" value="NC_014829.1"/>
</dbReference>
<name>E6TZE8_EVAC2</name>
<dbReference type="HOGENOM" id="CLU_094197_0_0_9"/>
<sequence length="236" mass="27824">MRSIMLFILSFSIFILLSGCLYPDERRPENQVPYEDQIQSVQSAVIQFRQDHGRLPIIERENTDVFRKYQVNFAPLIPNYLQSPPGNSFESGGVFQYVLINIEEMPEVKLIHLPMIREIQEFQQRVDMYRRENQYAPVDQIVGKELLRLDYEELNYSEQPTVDSPYHPDHRLPLLLQNDGTVIIDYTIDILYFIEEHGLDEFDEGDDLRWLLVKHAPFVPVYSRPMTLIDGEIVFN</sequence>
<dbReference type="EMBL" id="CP002394">
    <property type="protein sequence ID" value="ADU30122.1"/>
    <property type="molecule type" value="Genomic_DNA"/>
</dbReference>
<dbReference type="KEGG" id="bco:Bcell_1860"/>
<organism evidence="1 2">
    <name type="scientific">Evansella cellulosilytica (strain ATCC 21833 / DSM 2522 / FERM P-1141 / JCM 9156 / N-4)</name>
    <name type="common">Bacillus cellulosilyticus</name>
    <dbReference type="NCBI Taxonomy" id="649639"/>
    <lineage>
        <taxon>Bacteria</taxon>
        <taxon>Bacillati</taxon>
        <taxon>Bacillota</taxon>
        <taxon>Bacilli</taxon>
        <taxon>Bacillales</taxon>
        <taxon>Bacillaceae</taxon>
        <taxon>Evansella</taxon>
    </lineage>
</organism>
<dbReference type="AlphaFoldDB" id="E6TZE8"/>
<evidence type="ECO:0000313" key="1">
    <source>
        <dbReference type="EMBL" id="ADU30122.1"/>
    </source>
</evidence>